<evidence type="ECO:0000313" key="2">
    <source>
        <dbReference type="Proteomes" id="UP001227268"/>
    </source>
</evidence>
<keyword evidence="2" id="KW-1185">Reference proteome</keyword>
<name>A0ACC2VAV7_9TREE</name>
<organism evidence="1 2">
    <name type="scientific">Naganishia friedmannii</name>
    <dbReference type="NCBI Taxonomy" id="89922"/>
    <lineage>
        <taxon>Eukaryota</taxon>
        <taxon>Fungi</taxon>
        <taxon>Dikarya</taxon>
        <taxon>Basidiomycota</taxon>
        <taxon>Agaricomycotina</taxon>
        <taxon>Tremellomycetes</taxon>
        <taxon>Filobasidiales</taxon>
        <taxon>Filobasidiaceae</taxon>
        <taxon>Naganishia</taxon>
    </lineage>
</organism>
<comment type="caution">
    <text evidence="1">The sequence shown here is derived from an EMBL/GenBank/DDBJ whole genome shotgun (WGS) entry which is preliminary data.</text>
</comment>
<gene>
    <name evidence="1" type="ORF">QFC21_005410</name>
</gene>
<sequence>MSKSTDPDNPFEDFLGTPAAASSSNLGAHPSGTYNMDDAFTESSRSAKKPMKNAYDMDSFFDDDDDAFPVYENPPQSGMMGQSSETLGHLPLASNAAPPAGYSTNGQFSADVDHSNNAFEYGYGAGGGYSNTFADVEDDFETSAQGKSGYAGDSNSRKQPEGKGFNDQDDLDNIDTLDWDFTPTASTPGASSTGSRFSIGSRRTGSGKRSFMDRFKSFDPTLGLGTGSLSDILPSSIPFLKKSAKAPGDPRTIYLNDATLNGHGRGGVKGTENQGRKKWSGNGVSTGKYNIVTFMPKFLFEQFSRYANLFFLFTACIQQIPDVSPTNRWTTIVPLALVLLAAAIKELQEDLVDRWAHVLTALEQKRHASDRQLNGNKTKALSLLTTTFEPKAWRNIKVGDIVRMENDEFIPADVVLLSSSEPEGLCYVETSNLDGETNLKIKQASTHTAKLTTPPQIANISGILLSEAPNSSLYTYDGTLTFRAPESGGEKVVPIGPDQMLLRGAQIRNTEWVYGVVVGTGHETKLLKNATAAPIKRTAVEHQVNRQIIYLFGLLLILSLVSTIGSSIRNWFYSKQSWYLRLEDQTTNKAQQFVKDLLTCIILYNNLIPISLIVTMEVVKFWQAQLINSDLDMYYAKTDTPALCRTSSLVEELGQIEFIFTDKTGTLTCNEMEFRECSIAGTMYAAVIDETKREQGQQTFQELQRRAQEQNAEGATIKEFLTLLAVCHTVIPEIKNEKMVYQASSPDEAALVSGAELLGYRFHTRKPKSVFVDIDGKSVEYEILNVCEFNSTRKRMSTIVRGPDGRIRIFTKGADTVIYERLAQSSEVSDVTLVHLEDYATEGLRTLCLASRIIPDDEYRRWTAKYEQAASQIHGRAEALEQIAEEIEQNLNLLGATAIEDKLQDGVPDTIHTLQQAGIKARDSHQHWVVMQTDIGIYESGTIIVNEETSHDTEEFLSKRLFAIQNQRNAGDTEELALVIDGKSLTFALEKDISKVFLELALMCRAVVCCRVSPLQKALIVKLVKKNEKAILLAIGDGANDVGMIQAAHIGVGISGVEGLQAARSADIAISQFRFLKKLLLVHGSWSYQRLSKLILYSFYKNITLYLTQFWYSLFNDYSGQVVYESWTWSFYNVVFTILPPLVIGIFDQFVSARMLDRYPQLYQLGQSNSFFTPMAFWQWIGNAFYHSALLFTLSLCVFWGDLKLPDGTDTGLWFWGTTLYLMVLLTVLGKAALISDVWTKYTLAAIPGSFVLTMIALPLYAIIAPAIGFSLEYRNLPSHLWTNGIFYLCLFVFPVICLLRDYVWKYYRRTYLPRSYHIVQEIQKFNLSDYRPRQEQFQKAIKKVRATQRMRRQRGFAFSQTESKTQDQEKLIRAYDTSIQRPSGY</sequence>
<reference evidence="1" key="1">
    <citation type="submission" date="2023-04" db="EMBL/GenBank/DDBJ databases">
        <title>Draft Genome sequencing of Naganishia species isolated from polar environments using Oxford Nanopore Technology.</title>
        <authorList>
            <person name="Leo P."/>
            <person name="Venkateswaran K."/>
        </authorList>
    </citation>
    <scope>NUCLEOTIDE SEQUENCE</scope>
    <source>
        <strain evidence="1">MNA-CCFEE 5423</strain>
    </source>
</reference>
<accession>A0ACC2VAV7</accession>
<dbReference type="EMBL" id="JASBWT010000020">
    <property type="protein sequence ID" value="KAJ9096045.1"/>
    <property type="molecule type" value="Genomic_DNA"/>
</dbReference>
<dbReference type="Proteomes" id="UP001227268">
    <property type="component" value="Unassembled WGS sequence"/>
</dbReference>
<proteinExistence type="predicted"/>
<evidence type="ECO:0000313" key="1">
    <source>
        <dbReference type="EMBL" id="KAJ9096045.1"/>
    </source>
</evidence>
<protein>
    <submittedName>
        <fullName evidence="1">Uncharacterized protein</fullName>
    </submittedName>
</protein>